<dbReference type="OrthoDB" id="3792402at2"/>
<keyword evidence="3" id="KW-1185">Reference proteome</keyword>
<comment type="caution">
    <text evidence="2">The sequence shown here is derived from an EMBL/GenBank/DDBJ whole genome shotgun (WGS) entry which is preliminary data.</text>
</comment>
<dbReference type="AlphaFoldDB" id="A0A3N2CTU9"/>
<accession>A0A3N2CTU9</accession>
<sequence>MYFDTGATYDCVDADKAAVDEVSALALLDARSGYGEKLVAAMEPAGEIDGVPVVERPGCEYWFEGVCRRIFAVPSLGVVFAVTINEDSDGHYETIRDSLRRLPAEVITVPLKTADGLTPGFGAEPKTADALIRAIERAGLEVATEVAEVGESDSGSYASLPEGSLLEIEPGPGSPIATGGSVTVTLSGASTDPAQ</sequence>
<organism evidence="2 3">
    <name type="scientific">Nocardioides aurantiacus</name>
    <dbReference type="NCBI Taxonomy" id="86796"/>
    <lineage>
        <taxon>Bacteria</taxon>
        <taxon>Bacillati</taxon>
        <taxon>Actinomycetota</taxon>
        <taxon>Actinomycetes</taxon>
        <taxon>Propionibacteriales</taxon>
        <taxon>Nocardioidaceae</taxon>
        <taxon>Nocardioides</taxon>
    </lineage>
</organism>
<evidence type="ECO:0000256" key="1">
    <source>
        <dbReference type="SAM" id="MobiDB-lite"/>
    </source>
</evidence>
<dbReference type="Gene3D" id="3.30.10.20">
    <property type="match status" value="1"/>
</dbReference>
<proteinExistence type="predicted"/>
<gene>
    <name evidence="2" type="ORF">EDD33_1819</name>
</gene>
<dbReference type="EMBL" id="RKHO01000001">
    <property type="protein sequence ID" value="ROR90962.1"/>
    <property type="molecule type" value="Genomic_DNA"/>
</dbReference>
<dbReference type="RefSeq" id="WP_123390238.1">
    <property type="nucleotide sequence ID" value="NZ_RKHO01000001.1"/>
</dbReference>
<feature type="region of interest" description="Disordered" evidence="1">
    <location>
        <begin position="167"/>
        <end position="195"/>
    </location>
</feature>
<evidence type="ECO:0008006" key="4">
    <source>
        <dbReference type="Google" id="ProtNLM"/>
    </source>
</evidence>
<feature type="compositionally biased region" description="Polar residues" evidence="1">
    <location>
        <begin position="180"/>
        <end position="195"/>
    </location>
</feature>
<evidence type="ECO:0000313" key="3">
    <source>
        <dbReference type="Proteomes" id="UP000281738"/>
    </source>
</evidence>
<name>A0A3N2CTU9_9ACTN</name>
<protein>
    <recommendedName>
        <fullName evidence="4">PASTA domain-containing protein</fullName>
    </recommendedName>
</protein>
<reference evidence="2 3" key="1">
    <citation type="submission" date="2018-11" db="EMBL/GenBank/DDBJ databases">
        <title>Sequencing the genomes of 1000 actinobacteria strains.</title>
        <authorList>
            <person name="Klenk H.-P."/>
        </authorList>
    </citation>
    <scope>NUCLEOTIDE SEQUENCE [LARGE SCALE GENOMIC DNA]</scope>
    <source>
        <strain evidence="2 3">DSM 12652</strain>
    </source>
</reference>
<evidence type="ECO:0000313" key="2">
    <source>
        <dbReference type="EMBL" id="ROR90962.1"/>
    </source>
</evidence>
<dbReference type="CDD" id="cd06577">
    <property type="entry name" value="PASTA_pknB"/>
    <property type="match status" value="1"/>
</dbReference>
<dbReference type="Proteomes" id="UP000281738">
    <property type="component" value="Unassembled WGS sequence"/>
</dbReference>
<dbReference type="InterPro" id="IPR005543">
    <property type="entry name" value="PASTA_dom"/>
</dbReference>